<protein>
    <recommendedName>
        <fullName evidence="8">Transketolase</fullName>
    </recommendedName>
</protein>
<evidence type="ECO:0000256" key="6">
    <source>
        <dbReference type="ARBA" id="ARBA00007131"/>
    </source>
</evidence>
<feature type="compositionally biased region" description="Basic and acidic residues" evidence="15">
    <location>
        <begin position="269"/>
        <end position="280"/>
    </location>
</feature>
<evidence type="ECO:0000256" key="8">
    <source>
        <dbReference type="ARBA" id="ARBA00016662"/>
    </source>
</evidence>
<organism evidence="17 18">
    <name type="scientific">Helicobacter pylori</name>
    <name type="common">Campylobacter pylori</name>
    <dbReference type="NCBI Taxonomy" id="210"/>
    <lineage>
        <taxon>Bacteria</taxon>
        <taxon>Pseudomonadati</taxon>
        <taxon>Campylobacterota</taxon>
        <taxon>Epsilonproteobacteria</taxon>
        <taxon>Campylobacterales</taxon>
        <taxon>Helicobacteraceae</taxon>
        <taxon>Helicobacter</taxon>
    </lineage>
</organism>
<keyword evidence="12" id="KW-0460">Magnesium</keyword>
<gene>
    <name evidence="17" type="ORF">EC518_03460</name>
</gene>
<comment type="subunit">
    <text evidence="7">Homodimer.</text>
</comment>
<evidence type="ECO:0000256" key="15">
    <source>
        <dbReference type="SAM" id="MobiDB-lite"/>
    </source>
</evidence>
<accession>A0A438XQ72</accession>
<dbReference type="GO" id="GO:0005829">
    <property type="term" value="C:cytosol"/>
    <property type="evidence" value="ECO:0007669"/>
    <property type="project" value="TreeGrafter"/>
</dbReference>
<dbReference type="AlphaFoldDB" id="A0A438XQ72"/>
<comment type="caution">
    <text evidence="17">The sequence shown here is derived from an EMBL/GenBank/DDBJ whole genome shotgun (WGS) entry which is preliminary data.</text>
</comment>
<dbReference type="InterPro" id="IPR049557">
    <property type="entry name" value="Transketolase_CS"/>
</dbReference>
<sequence length="280" mass="30586">MRLSNADLERLKSMANALRFLCADMIDKANSGHPGVCLGLADVMVVLSLHLNINPTNPKWLNRDRLVFSGGHASALAYSLLHLWGFDLSLEDLKHFRQLHSKTPGHPELHHTEGIEITTGPLGQGFANAVGFSMASQYAQTLLDKEAISHKVYCLCGDGDLQEGISYESASLAGHLRLDNLIVIYDSNQISIEGAINISFSEQVKARFLAQNWEVLECDGHDYQAINDALEEAKKSPKPTLLIAHTIIGKGAVGLEGSEKTHGSPLNKEVLKQSKENAQI</sequence>
<dbReference type="PROSITE" id="PS00801">
    <property type="entry name" value="TRANSKETOLASE_1"/>
    <property type="match status" value="1"/>
</dbReference>
<evidence type="ECO:0000313" key="18">
    <source>
        <dbReference type="Proteomes" id="UP000289022"/>
    </source>
</evidence>
<dbReference type="InterPro" id="IPR005474">
    <property type="entry name" value="Transketolase_N"/>
</dbReference>
<dbReference type="SUPFAM" id="SSF52518">
    <property type="entry name" value="Thiamin diphosphate-binding fold (THDP-binding)"/>
    <property type="match status" value="1"/>
</dbReference>
<dbReference type="InterPro" id="IPR029061">
    <property type="entry name" value="THDP-binding"/>
</dbReference>
<name>A0A438XQ72_HELPX</name>
<dbReference type="GO" id="GO:0006098">
    <property type="term" value="P:pentose-phosphate shunt"/>
    <property type="evidence" value="ECO:0007669"/>
    <property type="project" value="TreeGrafter"/>
</dbReference>
<keyword evidence="13" id="KW-0786">Thiamine pyrophosphate</keyword>
<dbReference type="InterPro" id="IPR033247">
    <property type="entry name" value="Transketolase_fam"/>
</dbReference>
<evidence type="ECO:0000259" key="16">
    <source>
        <dbReference type="Pfam" id="PF00456"/>
    </source>
</evidence>
<evidence type="ECO:0000256" key="9">
    <source>
        <dbReference type="ARBA" id="ARBA00022679"/>
    </source>
</evidence>
<feature type="domain" description="Transketolase N-terminal" evidence="16">
    <location>
        <begin position="12"/>
        <end position="276"/>
    </location>
</feature>
<keyword evidence="10" id="KW-0479">Metal-binding</keyword>
<evidence type="ECO:0000256" key="4">
    <source>
        <dbReference type="ARBA" id="ARBA00001964"/>
    </source>
</evidence>
<comment type="cofactor">
    <cofactor evidence="2">
        <name>Mn(2+)</name>
        <dbReference type="ChEBI" id="CHEBI:29035"/>
    </cofactor>
</comment>
<comment type="cofactor">
    <cofactor evidence="1">
        <name>Ca(2+)</name>
        <dbReference type="ChEBI" id="CHEBI:29108"/>
    </cofactor>
</comment>
<evidence type="ECO:0000256" key="14">
    <source>
        <dbReference type="ARBA" id="ARBA00049473"/>
    </source>
</evidence>
<evidence type="ECO:0000256" key="11">
    <source>
        <dbReference type="ARBA" id="ARBA00022837"/>
    </source>
</evidence>
<comment type="function">
    <text evidence="5">Catalyzes the transfer of a two-carbon ketol group from a ketose donor to an aldose acceptor, via a covalent intermediate with the cofactor thiamine pyrophosphate.</text>
</comment>
<dbReference type="PANTHER" id="PTHR43522:SF2">
    <property type="entry name" value="TRANSKETOLASE 1-RELATED"/>
    <property type="match status" value="1"/>
</dbReference>
<evidence type="ECO:0000256" key="1">
    <source>
        <dbReference type="ARBA" id="ARBA00001913"/>
    </source>
</evidence>
<evidence type="ECO:0000256" key="2">
    <source>
        <dbReference type="ARBA" id="ARBA00001936"/>
    </source>
</evidence>
<evidence type="ECO:0000256" key="3">
    <source>
        <dbReference type="ARBA" id="ARBA00001946"/>
    </source>
</evidence>
<comment type="cofactor">
    <cofactor evidence="3">
        <name>Mg(2+)</name>
        <dbReference type="ChEBI" id="CHEBI:18420"/>
    </cofactor>
</comment>
<evidence type="ECO:0000313" key="17">
    <source>
        <dbReference type="EMBL" id="RVZ40171.1"/>
    </source>
</evidence>
<comment type="cofactor">
    <cofactor evidence="4">
        <name>thiamine diphosphate</name>
        <dbReference type="ChEBI" id="CHEBI:58937"/>
    </cofactor>
</comment>
<evidence type="ECO:0000256" key="10">
    <source>
        <dbReference type="ARBA" id="ARBA00022723"/>
    </source>
</evidence>
<dbReference type="Proteomes" id="UP000289022">
    <property type="component" value="Unassembled WGS sequence"/>
</dbReference>
<dbReference type="CDD" id="cd02012">
    <property type="entry name" value="TPP_TK"/>
    <property type="match status" value="1"/>
</dbReference>
<dbReference type="GO" id="GO:0004802">
    <property type="term" value="F:transketolase activity"/>
    <property type="evidence" value="ECO:0007669"/>
    <property type="project" value="UniProtKB-EC"/>
</dbReference>
<evidence type="ECO:0000256" key="12">
    <source>
        <dbReference type="ARBA" id="ARBA00022842"/>
    </source>
</evidence>
<dbReference type="GO" id="GO:0046872">
    <property type="term" value="F:metal ion binding"/>
    <property type="evidence" value="ECO:0007669"/>
    <property type="project" value="UniProtKB-KW"/>
</dbReference>
<comment type="catalytic activity">
    <reaction evidence="14">
        <text>D-sedoheptulose 7-phosphate + D-glyceraldehyde 3-phosphate = aldehydo-D-ribose 5-phosphate + D-xylulose 5-phosphate</text>
        <dbReference type="Rhea" id="RHEA:10508"/>
        <dbReference type="ChEBI" id="CHEBI:57483"/>
        <dbReference type="ChEBI" id="CHEBI:57737"/>
        <dbReference type="ChEBI" id="CHEBI:58273"/>
        <dbReference type="ChEBI" id="CHEBI:59776"/>
        <dbReference type="EC" id="2.2.1.1"/>
    </reaction>
</comment>
<keyword evidence="9" id="KW-0808">Transferase</keyword>
<dbReference type="FunFam" id="3.40.50.970:FF:000081">
    <property type="entry name" value="Transketolase"/>
    <property type="match status" value="1"/>
</dbReference>
<evidence type="ECO:0000256" key="5">
    <source>
        <dbReference type="ARBA" id="ARBA00002931"/>
    </source>
</evidence>
<reference evidence="17 18" key="1">
    <citation type="submission" date="2018-11" db="EMBL/GenBank/DDBJ databases">
        <title>Genetic determinants and prediction of antibiotic resistance phenotypes in Helicobacter pylori.</title>
        <authorList>
            <person name="Wagner K."/>
        </authorList>
    </citation>
    <scope>NUCLEOTIDE SEQUENCE [LARGE SCALE GENOMIC DNA]</scope>
    <source>
        <strain evidence="17 18">ZH70</strain>
    </source>
</reference>
<dbReference type="PANTHER" id="PTHR43522">
    <property type="entry name" value="TRANSKETOLASE"/>
    <property type="match status" value="1"/>
</dbReference>
<dbReference type="EMBL" id="RJGP01000108">
    <property type="protein sequence ID" value="RVZ40171.1"/>
    <property type="molecule type" value="Genomic_DNA"/>
</dbReference>
<dbReference type="Pfam" id="PF00456">
    <property type="entry name" value="Transketolase_N"/>
    <property type="match status" value="1"/>
</dbReference>
<feature type="non-terminal residue" evidence="17">
    <location>
        <position position="280"/>
    </location>
</feature>
<comment type="similarity">
    <text evidence="6">Belongs to the transketolase family.</text>
</comment>
<dbReference type="Gene3D" id="3.40.50.970">
    <property type="match status" value="1"/>
</dbReference>
<evidence type="ECO:0000256" key="13">
    <source>
        <dbReference type="ARBA" id="ARBA00023052"/>
    </source>
</evidence>
<feature type="region of interest" description="Disordered" evidence="15">
    <location>
        <begin position="255"/>
        <end position="280"/>
    </location>
</feature>
<evidence type="ECO:0000256" key="7">
    <source>
        <dbReference type="ARBA" id="ARBA00011738"/>
    </source>
</evidence>
<proteinExistence type="inferred from homology"/>
<keyword evidence="11" id="KW-0106">Calcium</keyword>